<dbReference type="EMBL" id="PYZI01000019">
    <property type="protein sequence ID" value="PTF12621.1"/>
    <property type="molecule type" value="Genomic_DNA"/>
</dbReference>
<organism evidence="2 3">
    <name type="scientific">Staphylococcus devriesei</name>
    <dbReference type="NCBI Taxonomy" id="586733"/>
    <lineage>
        <taxon>Bacteria</taxon>
        <taxon>Bacillati</taxon>
        <taxon>Bacillota</taxon>
        <taxon>Bacilli</taxon>
        <taxon>Bacillales</taxon>
        <taxon>Staphylococcaceae</taxon>
        <taxon>Staphylococcus</taxon>
    </lineage>
</organism>
<dbReference type="CDD" id="cd00093">
    <property type="entry name" value="HTH_XRE"/>
    <property type="match status" value="1"/>
</dbReference>
<dbReference type="PROSITE" id="PS50943">
    <property type="entry name" value="HTH_CROC1"/>
    <property type="match status" value="1"/>
</dbReference>
<keyword evidence="3" id="KW-1185">Reference proteome</keyword>
<gene>
    <name evidence="2" type="ORF">BUY47_11280</name>
</gene>
<dbReference type="Pfam" id="PF01381">
    <property type="entry name" value="HTH_3"/>
    <property type="match status" value="1"/>
</dbReference>
<dbReference type="InterPro" id="IPR010982">
    <property type="entry name" value="Lambda_DNA-bd_dom_sf"/>
</dbReference>
<comment type="caution">
    <text evidence="2">The sequence shown here is derived from an EMBL/GenBank/DDBJ whole genome shotgun (WGS) entry which is preliminary data.</text>
</comment>
<protein>
    <submittedName>
        <fullName evidence="2">XRE family transcriptional regulator</fullName>
    </submittedName>
</protein>
<evidence type="ECO:0000259" key="1">
    <source>
        <dbReference type="PROSITE" id="PS50943"/>
    </source>
</evidence>
<dbReference type="Gene3D" id="1.10.260.40">
    <property type="entry name" value="lambda repressor-like DNA-binding domains"/>
    <property type="match status" value="1"/>
</dbReference>
<dbReference type="Proteomes" id="UP000242088">
    <property type="component" value="Unassembled WGS sequence"/>
</dbReference>
<reference evidence="2 3" key="1">
    <citation type="journal article" date="2016" name="Front. Microbiol.">
        <title>Comprehensive Phylogenetic Analysis of Bovine Non-aureus Staphylococci Species Based on Whole-Genome Sequencing.</title>
        <authorList>
            <person name="Naushad S."/>
            <person name="Barkema H.W."/>
            <person name="Luby C."/>
            <person name="Condas L.A."/>
            <person name="Nobrega D.B."/>
            <person name="Carson D.A."/>
            <person name="De Buck J."/>
        </authorList>
    </citation>
    <scope>NUCLEOTIDE SEQUENCE [LARGE SCALE GENOMIC DNA]</scope>
    <source>
        <strain evidence="2 3">SNUC 1409</strain>
    </source>
</reference>
<dbReference type="SMART" id="SM00530">
    <property type="entry name" value="HTH_XRE"/>
    <property type="match status" value="1"/>
</dbReference>
<dbReference type="InterPro" id="IPR001387">
    <property type="entry name" value="Cro/C1-type_HTH"/>
</dbReference>
<dbReference type="SUPFAM" id="SSF47413">
    <property type="entry name" value="lambda repressor-like DNA-binding domains"/>
    <property type="match status" value="1"/>
</dbReference>
<feature type="domain" description="HTH cro/C1-type" evidence="1">
    <location>
        <begin position="5"/>
        <end position="59"/>
    </location>
</feature>
<accession>A0ABX5I057</accession>
<sequence length="78" mass="9517">MQWNLIKLRKERKCTQEDMARLLNISTEGYRQKELGKNQFKNDEMFLISDYFNEDIGDIFLPTKYTKCKQLNRRYSND</sequence>
<proteinExistence type="predicted"/>
<evidence type="ECO:0000313" key="3">
    <source>
        <dbReference type="Proteomes" id="UP000242088"/>
    </source>
</evidence>
<evidence type="ECO:0000313" key="2">
    <source>
        <dbReference type="EMBL" id="PTF12621.1"/>
    </source>
</evidence>
<dbReference type="RefSeq" id="WP_107524854.1">
    <property type="nucleotide sequence ID" value="NZ_PYZI01000019.1"/>
</dbReference>
<name>A0ABX5I057_9STAP</name>